<keyword evidence="2" id="KW-1185">Reference proteome</keyword>
<dbReference type="AlphaFoldDB" id="B6FWV0"/>
<dbReference type="Proteomes" id="UP000003178">
    <property type="component" value="Unassembled WGS sequence"/>
</dbReference>
<dbReference type="HOGENOM" id="CLU_3231757_0_0_9"/>
<accession>B6FWV0</accession>
<evidence type="ECO:0000313" key="2">
    <source>
        <dbReference type="Proteomes" id="UP000003178"/>
    </source>
</evidence>
<dbReference type="EMBL" id="ABWP01000011">
    <property type="protein sequence ID" value="EEA86011.1"/>
    <property type="molecule type" value="Genomic_DNA"/>
</dbReference>
<protein>
    <submittedName>
        <fullName evidence="1">Uncharacterized protein</fullName>
    </submittedName>
</protein>
<proteinExistence type="predicted"/>
<reference evidence="1 2" key="2">
    <citation type="submission" date="2008-10" db="EMBL/GenBank/DDBJ databases">
        <title>Draft genome sequence of Clostridium hiranonis (DSM 13275).</title>
        <authorList>
            <person name="Sudarsanam P."/>
            <person name="Ley R."/>
            <person name="Guruge J."/>
            <person name="Turnbaugh P.J."/>
            <person name="Mahowald M."/>
            <person name="Liep D."/>
            <person name="Gordon J."/>
        </authorList>
    </citation>
    <scope>NUCLEOTIDE SEQUENCE [LARGE SCALE GENOMIC DNA]</scope>
    <source>
        <strain evidence="1 2">DSM 13275</strain>
    </source>
</reference>
<reference evidence="1 2" key="1">
    <citation type="submission" date="2008-09" db="EMBL/GenBank/DDBJ databases">
        <authorList>
            <person name="Fulton L."/>
            <person name="Clifton S."/>
            <person name="Fulton B."/>
            <person name="Xu J."/>
            <person name="Minx P."/>
            <person name="Pepin K.H."/>
            <person name="Johnson M."/>
            <person name="Thiruvilangam P."/>
            <person name="Bhonagiri V."/>
            <person name="Nash W.E."/>
            <person name="Mardis E.R."/>
            <person name="Wilson R.K."/>
        </authorList>
    </citation>
    <scope>NUCLEOTIDE SEQUENCE [LARGE SCALE GENOMIC DNA]</scope>
    <source>
        <strain evidence="1 2">DSM 13275</strain>
    </source>
</reference>
<comment type="caution">
    <text evidence="1">The sequence shown here is derived from an EMBL/GenBank/DDBJ whole genome shotgun (WGS) entry which is preliminary data.</text>
</comment>
<organism evidence="1 2">
    <name type="scientific">Peptacetobacter hiranonis (strain DSM 13275 / JCM 10541 / KCTC 15199 / TO-931)</name>
    <name type="common">Clostridium hiranonis</name>
    <dbReference type="NCBI Taxonomy" id="500633"/>
    <lineage>
        <taxon>Bacteria</taxon>
        <taxon>Bacillati</taxon>
        <taxon>Bacillota</taxon>
        <taxon>Clostridia</taxon>
        <taxon>Peptostreptococcales</taxon>
        <taxon>Peptostreptococcaceae</taxon>
        <taxon>Peptacetobacter</taxon>
    </lineage>
</organism>
<sequence length="43" mass="4941">MWEKNKKETCYQQISNREQGGSLKLTLTDLSVSHKNIIFKGGE</sequence>
<evidence type="ECO:0000313" key="1">
    <source>
        <dbReference type="EMBL" id="EEA86011.1"/>
    </source>
</evidence>
<name>B6FWV0_PEPHT</name>
<gene>
    <name evidence="1" type="ORF">CLOHIR_00349</name>
</gene>